<feature type="chain" id="PRO_5034996431" evidence="2">
    <location>
        <begin position="23"/>
        <end position="91"/>
    </location>
</feature>
<name>A0A8H6Y868_9AGAR</name>
<feature type="region of interest" description="Disordered" evidence="1">
    <location>
        <begin position="31"/>
        <end position="54"/>
    </location>
</feature>
<dbReference type="OrthoDB" id="3055336at2759"/>
<comment type="caution">
    <text evidence="3">The sequence shown here is derived from an EMBL/GenBank/DDBJ whole genome shotgun (WGS) entry which is preliminary data.</text>
</comment>
<protein>
    <submittedName>
        <fullName evidence="3">Uncharacterized protein</fullName>
    </submittedName>
</protein>
<proteinExistence type="predicted"/>
<feature type="compositionally biased region" description="Basic and acidic residues" evidence="1">
    <location>
        <begin position="33"/>
        <end position="44"/>
    </location>
</feature>
<keyword evidence="2" id="KW-0732">Signal</keyword>
<reference evidence="3" key="1">
    <citation type="submission" date="2020-05" db="EMBL/GenBank/DDBJ databases">
        <title>Mycena genomes resolve the evolution of fungal bioluminescence.</title>
        <authorList>
            <person name="Tsai I.J."/>
        </authorList>
    </citation>
    <scope>NUCLEOTIDE SEQUENCE</scope>
    <source>
        <strain evidence="3">CCC161011</strain>
    </source>
</reference>
<feature type="signal peptide" evidence="2">
    <location>
        <begin position="1"/>
        <end position="22"/>
    </location>
</feature>
<dbReference type="Proteomes" id="UP000620124">
    <property type="component" value="Unassembled WGS sequence"/>
</dbReference>
<evidence type="ECO:0000256" key="1">
    <source>
        <dbReference type="SAM" id="MobiDB-lite"/>
    </source>
</evidence>
<accession>A0A8H6Y868</accession>
<evidence type="ECO:0000256" key="2">
    <source>
        <dbReference type="SAM" id="SignalP"/>
    </source>
</evidence>
<keyword evidence="4" id="KW-1185">Reference proteome</keyword>
<organism evidence="3 4">
    <name type="scientific">Mycena venus</name>
    <dbReference type="NCBI Taxonomy" id="2733690"/>
    <lineage>
        <taxon>Eukaryota</taxon>
        <taxon>Fungi</taxon>
        <taxon>Dikarya</taxon>
        <taxon>Basidiomycota</taxon>
        <taxon>Agaricomycotina</taxon>
        <taxon>Agaricomycetes</taxon>
        <taxon>Agaricomycetidae</taxon>
        <taxon>Agaricales</taxon>
        <taxon>Marasmiineae</taxon>
        <taxon>Mycenaceae</taxon>
        <taxon>Mycena</taxon>
    </lineage>
</organism>
<sequence length="91" mass="10331">MLLNLAQLVLLLFAGVLPSVFARPITVAGRTPDASRVHDRHRQEGTVPPHLPFRNYPLEKDDEIEAVRSPVPFVSRDENLDEKDHKHIPFS</sequence>
<evidence type="ECO:0000313" key="4">
    <source>
        <dbReference type="Proteomes" id="UP000620124"/>
    </source>
</evidence>
<dbReference type="EMBL" id="JACAZI010000007">
    <property type="protein sequence ID" value="KAF7356100.1"/>
    <property type="molecule type" value="Genomic_DNA"/>
</dbReference>
<dbReference type="AlphaFoldDB" id="A0A8H6Y868"/>
<gene>
    <name evidence="3" type="ORF">MVEN_00940000</name>
</gene>
<evidence type="ECO:0000313" key="3">
    <source>
        <dbReference type="EMBL" id="KAF7356100.1"/>
    </source>
</evidence>